<dbReference type="RefSeq" id="WP_055457136.1">
    <property type="nucleotide sequence ID" value="NZ_CYHE01000022.1"/>
</dbReference>
<name>A0A0K6IBU8_9HYPH</name>
<dbReference type="Proteomes" id="UP000183900">
    <property type="component" value="Unassembled WGS sequence"/>
</dbReference>
<sequence>MFRQMMIAALLSGATAAPALADMIVVAASGPASLQPGDRLAEGSSLKLPDGAKITVLFQSGEMKRIDGPFDGKLDAAPPVERPFSGWDAVRKFLGAGGQTSEVLGASRKTDSSLPEQPGIWLVSIDSSGERCTRKDELTFWRRDAAEALTVTLRNEAGKASDLNWPAGSHTFTAPATFPVTEGALALSAGSSLRKFGLKVLPQDLEDAYPGAVLGWLLDSGCTRQASALISRIHEGKPLE</sequence>
<reference evidence="3" key="1">
    <citation type="submission" date="2015-08" db="EMBL/GenBank/DDBJ databases">
        <authorList>
            <person name="Varghese N."/>
        </authorList>
    </citation>
    <scope>NUCLEOTIDE SEQUENCE [LARGE SCALE GENOMIC DNA]</scope>
    <source>
        <strain evidence="3">DSM 23407</strain>
    </source>
</reference>
<proteinExistence type="predicted"/>
<dbReference type="OrthoDB" id="7678348at2"/>
<feature type="signal peptide" evidence="1">
    <location>
        <begin position="1"/>
        <end position="21"/>
    </location>
</feature>
<feature type="chain" id="PRO_5005505072" evidence="1">
    <location>
        <begin position="22"/>
        <end position="240"/>
    </location>
</feature>
<evidence type="ECO:0000256" key="1">
    <source>
        <dbReference type="SAM" id="SignalP"/>
    </source>
</evidence>
<keyword evidence="1" id="KW-0732">Signal</keyword>
<accession>A0A0K6IBU8</accession>
<evidence type="ECO:0000313" key="3">
    <source>
        <dbReference type="Proteomes" id="UP000183900"/>
    </source>
</evidence>
<dbReference type="EMBL" id="CYHE01000022">
    <property type="protein sequence ID" value="CUB00812.1"/>
    <property type="molecule type" value="Genomic_DNA"/>
</dbReference>
<protein>
    <submittedName>
        <fullName evidence="2">Uncharacterized protein</fullName>
    </submittedName>
</protein>
<organism evidence="2 3">
    <name type="scientific">Pannonibacter indicus</name>
    <dbReference type="NCBI Taxonomy" id="466044"/>
    <lineage>
        <taxon>Bacteria</taxon>
        <taxon>Pseudomonadati</taxon>
        <taxon>Pseudomonadota</taxon>
        <taxon>Alphaproteobacteria</taxon>
        <taxon>Hyphomicrobiales</taxon>
        <taxon>Stappiaceae</taxon>
        <taxon>Pannonibacter</taxon>
    </lineage>
</organism>
<dbReference type="AlphaFoldDB" id="A0A0K6IBU8"/>
<gene>
    <name evidence="2" type="ORF">Ga0061067_12212</name>
</gene>
<evidence type="ECO:0000313" key="2">
    <source>
        <dbReference type="EMBL" id="CUB00812.1"/>
    </source>
</evidence>
<keyword evidence="3" id="KW-1185">Reference proteome</keyword>